<evidence type="ECO:0000256" key="2">
    <source>
        <dbReference type="ARBA" id="ARBA00022448"/>
    </source>
</evidence>
<reference evidence="8 9" key="1">
    <citation type="submission" date="2020-06" db="EMBL/GenBank/DDBJ databases">
        <title>NJ-3-1, isolated from saline soil.</title>
        <authorList>
            <person name="Cui H.L."/>
            <person name="Shi X."/>
        </authorList>
    </citation>
    <scope>NUCLEOTIDE SEQUENCE [LARGE SCALE GENOMIC DNA]</scope>
    <source>
        <strain evidence="8 9">NJ-3-1</strain>
    </source>
</reference>
<proteinExistence type="inferred from homology"/>
<gene>
    <name evidence="8" type="ORF">HUG12_11705</name>
</gene>
<organism evidence="8 9">
    <name type="scientific">Halorarum salinum</name>
    <dbReference type="NCBI Taxonomy" id="2743089"/>
    <lineage>
        <taxon>Archaea</taxon>
        <taxon>Methanobacteriati</taxon>
        <taxon>Methanobacteriota</taxon>
        <taxon>Stenosarchaea group</taxon>
        <taxon>Halobacteria</taxon>
        <taxon>Halobacteriales</taxon>
        <taxon>Haloferacaceae</taxon>
        <taxon>Halorarum</taxon>
    </lineage>
</organism>
<dbReference type="GO" id="GO:0016887">
    <property type="term" value="F:ATP hydrolysis activity"/>
    <property type="evidence" value="ECO:0007669"/>
    <property type="project" value="InterPro"/>
</dbReference>
<dbReference type="GO" id="GO:0015807">
    <property type="term" value="P:L-amino acid transport"/>
    <property type="evidence" value="ECO:0007669"/>
    <property type="project" value="TreeGrafter"/>
</dbReference>
<dbReference type="InterPro" id="IPR003439">
    <property type="entry name" value="ABC_transporter-like_ATP-bd"/>
</dbReference>
<dbReference type="PANTHER" id="PTHR43820:SF4">
    <property type="entry name" value="HIGH-AFFINITY BRANCHED-CHAIN AMINO ACID TRANSPORT ATP-BINDING PROTEIN LIVF"/>
    <property type="match status" value="1"/>
</dbReference>
<feature type="region of interest" description="Disordered" evidence="6">
    <location>
        <begin position="1"/>
        <end position="28"/>
    </location>
</feature>
<dbReference type="InterPro" id="IPR052156">
    <property type="entry name" value="BCAA_Transport_ATP-bd_LivF"/>
</dbReference>
<keyword evidence="4 8" id="KW-0067">ATP-binding</keyword>
<dbReference type="RefSeq" id="WP_179268942.1">
    <property type="nucleotide sequence ID" value="NZ_CP058579.1"/>
</dbReference>
<protein>
    <submittedName>
        <fullName evidence="8">ABC transporter ATP-binding protein</fullName>
    </submittedName>
</protein>
<dbReference type="InterPro" id="IPR027417">
    <property type="entry name" value="P-loop_NTPase"/>
</dbReference>
<dbReference type="Proteomes" id="UP000509626">
    <property type="component" value="Chromosome"/>
</dbReference>
<dbReference type="SMART" id="SM00382">
    <property type="entry name" value="AAA"/>
    <property type="match status" value="1"/>
</dbReference>
<dbReference type="Pfam" id="PF00005">
    <property type="entry name" value="ABC_tran"/>
    <property type="match status" value="1"/>
</dbReference>
<dbReference type="PROSITE" id="PS50893">
    <property type="entry name" value="ABC_TRANSPORTER_2"/>
    <property type="match status" value="1"/>
</dbReference>
<sequence>MTDAGAGEGVPGGGADEAEPGTGTDGTAAPLLAVRGLDAAVEGFQVTEGVSLTVDRGEAVGLVGRNGAGKTTTFRGIMGLAEVLGGSVEFRGEELTALRPELVPKRGIGYQPEDRKLFSGMSVDENFRLPIWSAGDARGIDDEDAVVEGVYDLLDELDDRRDANVENLSGGQAKMVAIGRALALDPDLLVLDEPLEGLAPIVVEKLKGYIEDINDRGIAVLIAESNVTHVPEIVDRLAVIERGEIVARGDPEAVVDDDELTKLMQGSGRE</sequence>
<comment type="similarity">
    <text evidence="1">Belongs to the ABC transporter superfamily.</text>
</comment>
<dbReference type="EMBL" id="CP058579">
    <property type="protein sequence ID" value="QLG62357.1"/>
    <property type="molecule type" value="Genomic_DNA"/>
</dbReference>
<keyword evidence="3" id="KW-0547">Nucleotide-binding</keyword>
<evidence type="ECO:0000256" key="6">
    <source>
        <dbReference type="SAM" id="MobiDB-lite"/>
    </source>
</evidence>
<evidence type="ECO:0000256" key="3">
    <source>
        <dbReference type="ARBA" id="ARBA00022741"/>
    </source>
</evidence>
<dbReference type="GO" id="GO:0015658">
    <property type="term" value="F:branched-chain amino acid transmembrane transporter activity"/>
    <property type="evidence" value="ECO:0007669"/>
    <property type="project" value="TreeGrafter"/>
</dbReference>
<keyword evidence="5" id="KW-0029">Amino-acid transport</keyword>
<accession>A0A7D5QAE2</accession>
<evidence type="ECO:0000313" key="9">
    <source>
        <dbReference type="Proteomes" id="UP000509626"/>
    </source>
</evidence>
<dbReference type="PANTHER" id="PTHR43820">
    <property type="entry name" value="HIGH-AFFINITY BRANCHED-CHAIN AMINO ACID TRANSPORT ATP-BINDING PROTEIN LIVF"/>
    <property type="match status" value="1"/>
</dbReference>
<dbReference type="GO" id="GO:0005524">
    <property type="term" value="F:ATP binding"/>
    <property type="evidence" value="ECO:0007669"/>
    <property type="project" value="UniProtKB-KW"/>
</dbReference>
<dbReference type="PROSITE" id="PS00211">
    <property type="entry name" value="ABC_TRANSPORTER_1"/>
    <property type="match status" value="1"/>
</dbReference>
<feature type="compositionally biased region" description="Gly residues" evidence="6">
    <location>
        <begin position="1"/>
        <end position="15"/>
    </location>
</feature>
<dbReference type="SUPFAM" id="SSF52540">
    <property type="entry name" value="P-loop containing nucleoside triphosphate hydrolases"/>
    <property type="match status" value="1"/>
</dbReference>
<dbReference type="Gene3D" id="3.40.50.300">
    <property type="entry name" value="P-loop containing nucleotide triphosphate hydrolases"/>
    <property type="match status" value="1"/>
</dbReference>
<evidence type="ECO:0000313" key="8">
    <source>
        <dbReference type="EMBL" id="QLG62357.1"/>
    </source>
</evidence>
<evidence type="ECO:0000256" key="4">
    <source>
        <dbReference type="ARBA" id="ARBA00022840"/>
    </source>
</evidence>
<name>A0A7D5QAE2_9EURY</name>
<dbReference type="InterPro" id="IPR003593">
    <property type="entry name" value="AAA+_ATPase"/>
</dbReference>
<dbReference type="InterPro" id="IPR017871">
    <property type="entry name" value="ABC_transporter-like_CS"/>
</dbReference>
<keyword evidence="9" id="KW-1185">Reference proteome</keyword>
<dbReference type="GeneID" id="56038134"/>
<dbReference type="KEGG" id="halu:HUG12_11705"/>
<feature type="domain" description="ABC transporter" evidence="7">
    <location>
        <begin position="32"/>
        <end position="267"/>
    </location>
</feature>
<evidence type="ECO:0000256" key="1">
    <source>
        <dbReference type="ARBA" id="ARBA00005417"/>
    </source>
</evidence>
<evidence type="ECO:0000259" key="7">
    <source>
        <dbReference type="PROSITE" id="PS50893"/>
    </source>
</evidence>
<keyword evidence="2" id="KW-0813">Transport</keyword>
<evidence type="ECO:0000256" key="5">
    <source>
        <dbReference type="ARBA" id="ARBA00022970"/>
    </source>
</evidence>
<dbReference type="AlphaFoldDB" id="A0A7D5QAE2"/>
<dbReference type="CDD" id="cd03224">
    <property type="entry name" value="ABC_TM1139_LivF_branched"/>
    <property type="match status" value="1"/>
</dbReference>
<dbReference type="OrthoDB" id="97750at2157"/>